<gene>
    <name evidence="4" type="primary">lexA</name>
    <name evidence="4" type="ORF">ALNOE001_15520</name>
</gene>
<dbReference type="GO" id="GO:0016020">
    <property type="term" value="C:membrane"/>
    <property type="evidence" value="ECO:0007669"/>
    <property type="project" value="InterPro"/>
</dbReference>
<reference evidence="4 5" key="1">
    <citation type="submission" date="2018-06" db="EMBL/GenBank/DDBJ databases">
        <title>Genomic insight into two independent archaeal endosymbiosis events.</title>
        <authorList>
            <person name="Lind A.E."/>
            <person name="Lewis W.H."/>
            <person name="Spang A."/>
            <person name="Guy L."/>
            <person name="Embley M.T."/>
            <person name="Ettema T.J.G."/>
        </authorList>
    </citation>
    <scope>NUCLEOTIDE SEQUENCE [LARGE SCALE GENOMIC DNA]</scope>
    <source>
        <strain evidence="4">NOE</strain>
    </source>
</reference>
<comment type="caution">
    <text evidence="4">The sequence shown here is derived from an EMBL/GenBank/DDBJ whole genome shotgun (WGS) entry which is preliminary data.</text>
</comment>
<evidence type="ECO:0000313" key="5">
    <source>
        <dbReference type="Proteomes" id="UP000253099"/>
    </source>
</evidence>
<evidence type="ECO:0000259" key="3">
    <source>
        <dbReference type="Pfam" id="PF10502"/>
    </source>
</evidence>
<dbReference type="AlphaFoldDB" id="A0A366M944"/>
<keyword evidence="1" id="KW-0645">Protease</keyword>
<dbReference type="GO" id="GO:0006465">
    <property type="term" value="P:signal peptide processing"/>
    <property type="evidence" value="ECO:0007669"/>
    <property type="project" value="InterPro"/>
</dbReference>
<accession>A0A366M944</accession>
<sequence length="197" mass="21223">MILLVLGSNALLATAFGNVAIINTELDGQNASVNVIGVPFGKDWNGLNNELNNYTATQMNNVDSNTSTLKEGLKKIAKKHGFDDVTITVSSQFGENQMPMEVVVDGVSMVPTLQNGEHVIIQKTKTSKVGDIIVVKDPEKTLLIKRLGNISGDQIFLSSDNNDTVHTVVNGVEVDMIAIEKWTNASNIIGVAKIFNV</sequence>
<dbReference type="InterPro" id="IPR019756">
    <property type="entry name" value="Pept_S26A_signal_pept_1_Ser-AS"/>
</dbReference>
<dbReference type="EC" id="3.4.21.88" evidence="4"/>
<dbReference type="InterPro" id="IPR036286">
    <property type="entry name" value="LexA/Signal_pep-like_sf"/>
</dbReference>
<feature type="domain" description="Peptidase S26" evidence="3">
    <location>
        <begin position="101"/>
        <end position="180"/>
    </location>
</feature>
<dbReference type="SUPFAM" id="SSF51306">
    <property type="entry name" value="LexA/Signal peptidase"/>
    <property type="match status" value="1"/>
</dbReference>
<organism evidence="4 5">
    <name type="scientific">Candidatus Methanobinarius endosymbioticus</name>
    <dbReference type="NCBI Taxonomy" id="2006182"/>
    <lineage>
        <taxon>Archaea</taxon>
        <taxon>Methanobacteriati</taxon>
        <taxon>Methanobacteriota</taxon>
        <taxon>Methanomada group</taxon>
        <taxon>Methanobacteria</taxon>
        <taxon>Methanobacteriales</taxon>
        <taxon>Methanobacteriaceae</taxon>
        <taxon>Candidatus Methanobinarius</taxon>
    </lineage>
</organism>
<dbReference type="Pfam" id="PF10502">
    <property type="entry name" value="Peptidase_S26"/>
    <property type="match status" value="1"/>
</dbReference>
<dbReference type="PROSITE" id="PS00501">
    <property type="entry name" value="SPASE_I_1"/>
    <property type="match status" value="1"/>
</dbReference>
<dbReference type="Proteomes" id="UP000253099">
    <property type="component" value="Unassembled WGS sequence"/>
</dbReference>
<keyword evidence="2 4" id="KW-0378">Hydrolase</keyword>
<dbReference type="CDD" id="cd06462">
    <property type="entry name" value="Peptidase_S24_S26"/>
    <property type="match status" value="1"/>
</dbReference>
<proteinExistence type="predicted"/>
<protein>
    <submittedName>
        <fullName evidence="4">LexA repressor</fullName>
        <ecNumber evidence="4">3.4.21.88</ecNumber>
    </submittedName>
</protein>
<dbReference type="Gene3D" id="2.10.109.10">
    <property type="entry name" value="Umud Fragment, subunit A"/>
    <property type="match status" value="1"/>
</dbReference>
<evidence type="ECO:0000256" key="1">
    <source>
        <dbReference type="ARBA" id="ARBA00022670"/>
    </source>
</evidence>
<keyword evidence="5" id="KW-1185">Reference proteome</keyword>
<dbReference type="InterPro" id="IPR019533">
    <property type="entry name" value="Peptidase_S26"/>
</dbReference>
<evidence type="ECO:0000313" key="4">
    <source>
        <dbReference type="EMBL" id="RBQ22761.1"/>
    </source>
</evidence>
<evidence type="ECO:0000256" key="2">
    <source>
        <dbReference type="ARBA" id="ARBA00022801"/>
    </source>
</evidence>
<dbReference type="EMBL" id="NIZT01000044">
    <property type="protein sequence ID" value="RBQ22761.1"/>
    <property type="molecule type" value="Genomic_DNA"/>
</dbReference>
<dbReference type="GO" id="GO:0004252">
    <property type="term" value="F:serine-type endopeptidase activity"/>
    <property type="evidence" value="ECO:0007669"/>
    <property type="project" value="UniProtKB-EC"/>
</dbReference>
<name>A0A366M944_9EURY</name>